<gene>
    <name evidence="3" type="primary">LOC117647462</name>
</gene>
<proteinExistence type="predicted"/>
<name>A0A6P8ZBG1_THRPL</name>
<dbReference type="InParanoid" id="A0A6P8ZBG1"/>
<reference evidence="3" key="1">
    <citation type="submission" date="2025-08" db="UniProtKB">
        <authorList>
            <consortium name="RefSeq"/>
        </authorList>
    </citation>
    <scope>IDENTIFICATION</scope>
    <source>
        <tissue evidence="3">Total insect</tissue>
    </source>
</reference>
<dbReference type="Proteomes" id="UP000515158">
    <property type="component" value="Unplaced"/>
</dbReference>
<evidence type="ECO:0000256" key="1">
    <source>
        <dbReference type="SAM" id="MobiDB-lite"/>
    </source>
</evidence>
<dbReference type="RefSeq" id="XP_034245097.1">
    <property type="nucleotide sequence ID" value="XM_034389206.1"/>
</dbReference>
<dbReference type="AlphaFoldDB" id="A0A6P8ZBG1"/>
<evidence type="ECO:0000313" key="2">
    <source>
        <dbReference type="Proteomes" id="UP000515158"/>
    </source>
</evidence>
<feature type="region of interest" description="Disordered" evidence="1">
    <location>
        <begin position="1"/>
        <end position="22"/>
    </location>
</feature>
<dbReference type="KEGG" id="tpal:117647462"/>
<sequence length="269" mass="28566">MRCGPSADSAHGWNSRKTTRVTTITQSQRRSIAARLQSLIDSMTPRHATPRRECGEEAGVDSSDSSTCCWDVGRRARRALQPAGSLSPAIWRVRESCAFCGLLSSRPQPGPSPPPPVRHTGCRPGLLVLAGDTNMRAALALGALALLGVLGAPPAAASPARPARPGYIKCEDSSECGTWECCVLGTGRFSLPRCVPMPDLGETCRPGRERPENVTLSYPDGSEVFLSAVHLQLCPCTPGLRCDPQQAACAAAEEQHENDVDLDGDLNGL</sequence>
<keyword evidence="2" id="KW-1185">Reference proteome</keyword>
<accession>A0A6P8ZBG1</accession>
<evidence type="ECO:0000313" key="3">
    <source>
        <dbReference type="RefSeq" id="XP_034245097.1"/>
    </source>
</evidence>
<organism evidence="3">
    <name type="scientific">Thrips palmi</name>
    <name type="common">Melon thrips</name>
    <dbReference type="NCBI Taxonomy" id="161013"/>
    <lineage>
        <taxon>Eukaryota</taxon>
        <taxon>Metazoa</taxon>
        <taxon>Ecdysozoa</taxon>
        <taxon>Arthropoda</taxon>
        <taxon>Hexapoda</taxon>
        <taxon>Insecta</taxon>
        <taxon>Pterygota</taxon>
        <taxon>Neoptera</taxon>
        <taxon>Paraneoptera</taxon>
        <taxon>Thysanoptera</taxon>
        <taxon>Terebrantia</taxon>
        <taxon>Thripoidea</taxon>
        <taxon>Thripidae</taxon>
        <taxon>Thrips</taxon>
    </lineage>
</organism>
<dbReference type="GeneID" id="117647462"/>
<protein>
    <submittedName>
        <fullName evidence="3">Uncharacterized protein LOC117647462 isoform X1</fullName>
    </submittedName>
</protein>
<dbReference type="OrthoDB" id="6408184at2759"/>
<dbReference type="Gene3D" id="2.10.80.10">
    <property type="entry name" value="Lipase, subunit A"/>
    <property type="match status" value="1"/>
</dbReference>